<dbReference type="PIRSF" id="PIRSF005751">
    <property type="entry name" value="Acet_citr_lig"/>
    <property type="match status" value="1"/>
</dbReference>
<dbReference type="Proteomes" id="UP000249130">
    <property type="component" value="Unassembled WGS sequence"/>
</dbReference>
<dbReference type="PANTHER" id="PTHR40599">
    <property type="entry name" value="[CITRATE [PRO-3S]-LYASE] LIGASE"/>
    <property type="match status" value="1"/>
</dbReference>
<dbReference type="NCBIfam" id="TIGR00124">
    <property type="entry name" value="cit_ly_ligase"/>
    <property type="match status" value="1"/>
</dbReference>
<dbReference type="InterPro" id="IPR005216">
    <property type="entry name" value="Citrate_lyase_ligase"/>
</dbReference>
<evidence type="ECO:0000256" key="3">
    <source>
        <dbReference type="PIRNR" id="PIRNR005751"/>
    </source>
</evidence>
<dbReference type="PROSITE" id="PS51186">
    <property type="entry name" value="GNAT"/>
    <property type="match status" value="1"/>
</dbReference>
<name>A0A327KXH3_9BRAD</name>
<comment type="function">
    <text evidence="3">Acetylation of prosthetic group (2-(5''-phosphoribosyl)-3'-dephosphocoenzyme-A) of the gamma subunit of citrate lyase.</text>
</comment>
<dbReference type="InterPro" id="IPR000182">
    <property type="entry name" value="GNAT_dom"/>
</dbReference>
<dbReference type="EC" id="6.2.1.22" evidence="3"/>
<dbReference type="InterPro" id="IPR013166">
    <property type="entry name" value="Citrate_lyase_ligase_C"/>
</dbReference>
<keyword evidence="2 3" id="KW-0067">ATP-binding</keyword>
<dbReference type="RefSeq" id="WP_111420715.1">
    <property type="nucleotide sequence ID" value="NZ_NPEX01000157.1"/>
</dbReference>
<reference evidence="5 6" key="1">
    <citation type="submission" date="2017-07" db="EMBL/GenBank/DDBJ databases">
        <title>Draft Genome Sequences of Select Purple Nonsulfur Bacteria.</title>
        <authorList>
            <person name="Lasarre B."/>
            <person name="Mckinlay J.B."/>
        </authorList>
    </citation>
    <scope>NUCLEOTIDE SEQUENCE [LARGE SCALE GENOMIC DNA]</scope>
    <source>
        <strain evidence="5 6">DSM 5909</strain>
    </source>
</reference>
<dbReference type="SUPFAM" id="SSF52374">
    <property type="entry name" value="Nucleotidylyl transferase"/>
    <property type="match status" value="1"/>
</dbReference>
<evidence type="ECO:0000256" key="2">
    <source>
        <dbReference type="ARBA" id="ARBA00022840"/>
    </source>
</evidence>
<sequence length="346" mass="38839">MTDDLLSYTIDPALQPDEREDIRTFLAKCGLDYEIGVEAFVVFRRKRHLVACAGLEKNIVKCTAIDPEMRGEALGLRLLTELIHLAQDRGHSHLFLYTKPDCVEFFRSCGFYLLAEVPGLVALMENTPIGVKAYCDRLKRLRRPGAVIGAVVMNANPFTRGHRYLVERAAAACDWLHVFVVAEDVSLISYRDRYALVSSGIADIPRVTLHHGSEYMVSRATFSAYFFKEKGIVGDCCTAIDLLIFRDHIAPALGITHRFVGTEPFCPTTFKYNADMRHWLRGDVSPSPAVEVVEIDRTECEDVPISASEVRRLLAADDFARIRRLVPATTLELLETKYRAPRSSAA</sequence>
<gene>
    <name evidence="5" type="primary">citC</name>
    <name evidence="5" type="ORF">CH341_19740</name>
</gene>
<comment type="caution">
    <text evidence="5">The sequence shown here is derived from an EMBL/GenBank/DDBJ whole genome shotgun (WGS) entry which is preliminary data.</text>
</comment>
<dbReference type="InterPro" id="IPR004821">
    <property type="entry name" value="Cyt_trans-like"/>
</dbReference>
<dbReference type="SMART" id="SM00764">
    <property type="entry name" value="Citrate_ly_lig"/>
    <property type="match status" value="1"/>
</dbReference>
<keyword evidence="5" id="KW-0456">Lyase</keyword>
<dbReference type="AlphaFoldDB" id="A0A327KXH3"/>
<dbReference type="InterPro" id="IPR016181">
    <property type="entry name" value="Acyl_CoA_acyltransferase"/>
</dbReference>
<keyword evidence="6" id="KW-1185">Reference proteome</keyword>
<dbReference type="EMBL" id="NPEX01000157">
    <property type="protein sequence ID" value="RAI42403.1"/>
    <property type="molecule type" value="Genomic_DNA"/>
</dbReference>
<comment type="catalytic activity">
    <reaction evidence="3">
        <text>holo-[citrate lyase ACP] + acetate + ATP = acetyl-[citrate lyase ACP] + AMP + diphosphate</text>
        <dbReference type="Rhea" id="RHEA:23788"/>
        <dbReference type="Rhea" id="RHEA-COMP:10158"/>
        <dbReference type="Rhea" id="RHEA-COMP:13710"/>
        <dbReference type="ChEBI" id="CHEBI:30089"/>
        <dbReference type="ChEBI" id="CHEBI:30616"/>
        <dbReference type="ChEBI" id="CHEBI:33019"/>
        <dbReference type="ChEBI" id="CHEBI:82683"/>
        <dbReference type="ChEBI" id="CHEBI:137976"/>
        <dbReference type="ChEBI" id="CHEBI:456215"/>
        <dbReference type="EC" id="6.2.1.22"/>
    </reaction>
</comment>
<dbReference type="Gene3D" id="3.40.50.620">
    <property type="entry name" value="HUPs"/>
    <property type="match status" value="1"/>
</dbReference>
<dbReference type="Gene3D" id="3.40.630.30">
    <property type="match status" value="1"/>
</dbReference>
<dbReference type="InterPro" id="IPR014729">
    <property type="entry name" value="Rossmann-like_a/b/a_fold"/>
</dbReference>
<evidence type="ECO:0000313" key="5">
    <source>
        <dbReference type="EMBL" id="RAI42403.1"/>
    </source>
</evidence>
<keyword evidence="1 3" id="KW-0547">Nucleotide-binding</keyword>
<proteinExistence type="predicted"/>
<dbReference type="GO" id="GO:0016829">
    <property type="term" value="F:lyase activity"/>
    <property type="evidence" value="ECO:0007669"/>
    <property type="project" value="UniProtKB-KW"/>
</dbReference>
<accession>A0A327KXH3</accession>
<feature type="domain" description="N-acetyltransferase" evidence="4">
    <location>
        <begin position="1"/>
        <end position="129"/>
    </location>
</feature>
<dbReference type="Pfam" id="PF08218">
    <property type="entry name" value="Citrate_ly_lig"/>
    <property type="match status" value="1"/>
</dbReference>
<evidence type="ECO:0000256" key="1">
    <source>
        <dbReference type="ARBA" id="ARBA00022741"/>
    </source>
</evidence>
<dbReference type="NCBIfam" id="TIGR00125">
    <property type="entry name" value="cyt_tran_rel"/>
    <property type="match status" value="1"/>
</dbReference>
<keyword evidence="3 5" id="KW-0436">Ligase</keyword>
<dbReference type="Pfam" id="PF00583">
    <property type="entry name" value="Acetyltransf_1"/>
    <property type="match status" value="1"/>
</dbReference>
<organism evidence="5 6">
    <name type="scientific">Rhodoplanes roseus</name>
    <dbReference type="NCBI Taxonomy" id="29409"/>
    <lineage>
        <taxon>Bacteria</taxon>
        <taxon>Pseudomonadati</taxon>
        <taxon>Pseudomonadota</taxon>
        <taxon>Alphaproteobacteria</taxon>
        <taxon>Hyphomicrobiales</taxon>
        <taxon>Nitrobacteraceae</taxon>
        <taxon>Rhodoplanes</taxon>
    </lineage>
</organism>
<dbReference type="OrthoDB" id="9779753at2"/>
<dbReference type="GO" id="GO:0008771">
    <property type="term" value="F:[citrate (pro-3S)-lyase] ligase activity"/>
    <property type="evidence" value="ECO:0007669"/>
    <property type="project" value="UniProtKB-EC"/>
</dbReference>
<dbReference type="PANTHER" id="PTHR40599:SF1">
    <property type="entry name" value="[CITRATE [PRO-3S]-LYASE] LIGASE"/>
    <property type="match status" value="1"/>
</dbReference>
<dbReference type="GO" id="GO:0005524">
    <property type="term" value="F:ATP binding"/>
    <property type="evidence" value="ECO:0007669"/>
    <property type="project" value="UniProtKB-UniRule"/>
</dbReference>
<evidence type="ECO:0000259" key="4">
    <source>
        <dbReference type="PROSITE" id="PS51186"/>
    </source>
</evidence>
<protein>
    <recommendedName>
        <fullName evidence="3">[Citrate [pro-3S]-lyase] ligase</fullName>
        <ecNumber evidence="3">6.2.1.22</ecNumber>
    </recommendedName>
</protein>
<dbReference type="SUPFAM" id="SSF55729">
    <property type="entry name" value="Acyl-CoA N-acyltransferases (Nat)"/>
    <property type="match status" value="1"/>
</dbReference>
<dbReference type="GO" id="GO:0016747">
    <property type="term" value="F:acyltransferase activity, transferring groups other than amino-acyl groups"/>
    <property type="evidence" value="ECO:0007669"/>
    <property type="project" value="InterPro"/>
</dbReference>
<evidence type="ECO:0000313" key="6">
    <source>
        <dbReference type="Proteomes" id="UP000249130"/>
    </source>
</evidence>